<dbReference type="EC" id="2.10.1.1" evidence="3"/>
<gene>
    <name evidence="6" type="ORF">ANCDUO_17301</name>
</gene>
<evidence type="ECO:0000259" key="5">
    <source>
        <dbReference type="SMART" id="SM00852"/>
    </source>
</evidence>
<dbReference type="GO" id="GO:0006777">
    <property type="term" value="P:Mo-molybdopterin cofactor biosynthetic process"/>
    <property type="evidence" value="ECO:0007669"/>
    <property type="project" value="UniProtKB-KW"/>
</dbReference>
<dbReference type="SUPFAM" id="SSF53218">
    <property type="entry name" value="Molybdenum cofactor biosynthesis proteins"/>
    <property type="match status" value="1"/>
</dbReference>
<evidence type="ECO:0000256" key="1">
    <source>
        <dbReference type="ARBA" id="ARBA00005046"/>
    </source>
</evidence>
<name>A0A0C2FVJ1_9BILA</name>
<feature type="non-terminal residue" evidence="6">
    <location>
        <position position="1"/>
    </location>
</feature>
<feature type="domain" description="MoaB/Mog" evidence="5">
    <location>
        <begin position="18"/>
        <end position="164"/>
    </location>
</feature>
<dbReference type="Gene3D" id="3.40.980.10">
    <property type="entry name" value="MoaB/Mog-like domain"/>
    <property type="match status" value="1"/>
</dbReference>
<protein>
    <recommendedName>
        <fullName evidence="3">molybdopterin molybdotransferase</fullName>
        <ecNumber evidence="3">2.10.1.1</ecNumber>
    </recommendedName>
</protein>
<organism evidence="6 7">
    <name type="scientific">Ancylostoma duodenale</name>
    <dbReference type="NCBI Taxonomy" id="51022"/>
    <lineage>
        <taxon>Eukaryota</taxon>
        <taxon>Metazoa</taxon>
        <taxon>Ecdysozoa</taxon>
        <taxon>Nematoda</taxon>
        <taxon>Chromadorea</taxon>
        <taxon>Rhabditida</taxon>
        <taxon>Rhabditina</taxon>
        <taxon>Rhabditomorpha</taxon>
        <taxon>Strongyloidea</taxon>
        <taxon>Ancylostomatidae</taxon>
        <taxon>Ancylostomatinae</taxon>
        <taxon>Ancylostoma</taxon>
    </lineage>
</organism>
<accession>A0A0C2FVJ1</accession>
<dbReference type="GO" id="GO:0061599">
    <property type="term" value="F:molybdopterin molybdotransferase activity"/>
    <property type="evidence" value="ECO:0007669"/>
    <property type="project" value="UniProtKB-EC"/>
</dbReference>
<comment type="similarity">
    <text evidence="2">In the N-terminal section; belongs to the MoaB/Mog family.</text>
</comment>
<dbReference type="Proteomes" id="UP000054047">
    <property type="component" value="Unassembled WGS sequence"/>
</dbReference>
<keyword evidence="4" id="KW-0501">Molybdenum cofactor biosynthesis</keyword>
<proteinExistence type="inferred from homology"/>
<dbReference type="PANTHER" id="PTHR43764:SF1">
    <property type="entry name" value="MOLYBDOPTERIN MOLYBDOTRANSFERASE"/>
    <property type="match status" value="1"/>
</dbReference>
<dbReference type="PANTHER" id="PTHR43764">
    <property type="entry name" value="MOLYBDENUM COFACTOR BIOSYNTHESIS"/>
    <property type="match status" value="1"/>
</dbReference>
<evidence type="ECO:0000256" key="3">
    <source>
        <dbReference type="ARBA" id="ARBA00013269"/>
    </source>
</evidence>
<dbReference type="OrthoDB" id="4349954at2759"/>
<evidence type="ECO:0000313" key="7">
    <source>
        <dbReference type="Proteomes" id="UP000054047"/>
    </source>
</evidence>
<evidence type="ECO:0000313" key="6">
    <source>
        <dbReference type="EMBL" id="KIH52595.1"/>
    </source>
</evidence>
<dbReference type="EMBL" id="KN743253">
    <property type="protein sequence ID" value="KIH52595.1"/>
    <property type="molecule type" value="Genomic_DNA"/>
</dbReference>
<dbReference type="SMART" id="SM00852">
    <property type="entry name" value="MoCF_biosynth"/>
    <property type="match status" value="1"/>
</dbReference>
<dbReference type="InterPro" id="IPR001453">
    <property type="entry name" value="MoaB/Mog_dom"/>
</dbReference>
<sequence>TGPCLCVSVGTQTCSEVLEFSVSDSSAEGKRKDLSGPAIVELIENSTKLRDAKVVATVTVPDERALIEAILVERSGESDVIITTGGTGFAPRDVTPEATINVIERRCTGLEVALHTRSLAATPMAALSRAVAGILGHTLIVNFPGSVKAVKECWEVLEPILNHGVDLLCDHDDGSLHQAMAKHYQADK</sequence>
<comment type="pathway">
    <text evidence="1">Cofactor biosynthesis; molybdopterin biosynthesis.</text>
</comment>
<dbReference type="InterPro" id="IPR008284">
    <property type="entry name" value="MoCF_biosynth_CS"/>
</dbReference>
<keyword evidence="7" id="KW-1185">Reference proteome</keyword>
<dbReference type="InterPro" id="IPR036425">
    <property type="entry name" value="MoaB/Mog-like_dom_sf"/>
</dbReference>
<dbReference type="Pfam" id="PF00994">
    <property type="entry name" value="MoCF_biosynth"/>
    <property type="match status" value="1"/>
</dbReference>
<dbReference type="PROSITE" id="PS01078">
    <property type="entry name" value="MOCF_BIOSYNTHESIS_1"/>
    <property type="match status" value="1"/>
</dbReference>
<evidence type="ECO:0000256" key="4">
    <source>
        <dbReference type="ARBA" id="ARBA00023150"/>
    </source>
</evidence>
<dbReference type="AlphaFoldDB" id="A0A0C2FVJ1"/>
<dbReference type="NCBIfam" id="TIGR00177">
    <property type="entry name" value="molyb_syn"/>
    <property type="match status" value="1"/>
</dbReference>
<reference evidence="6 7" key="1">
    <citation type="submission" date="2013-12" db="EMBL/GenBank/DDBJ databases">
        <title>Draft genome of the parsitic nematode Ancylostoma duodenale.</title>
        <authorList>
            <person name="Mitreva M."/>
        </authorList>
    </citation>
    <scope>NUCLEOTIDE SEQUENCE [LARGE SCALE GENOMIC DNA]</scope>
    <source>
        <strain evidence="6 7">Zhejiang</strain>
    </source>
</reference>
<evidence type="ECO:0000256" key="2">
    <source>
        <dbReference type="ARBA" id="ARBA00007589"/>
    </source>
</evidence>
<dbReference type="InterPro" id="IPR051920">
    <property type="entry name" value="MPT_Adenylyltrnsfr/MoaC-Rel"/>
</dbReference>
<dbReference type="CDD" id="cd00886">
    <property type="entry name" value="MogA_MoaB"/>
    <property type="match status" value="1"/>
</dbReference>